<sequence length="727" mass="82909">MARTAAQSRANDGDVQITLLALIYDKEGCGGAIWTNLDVTAVIKQNDHIGSCPVDENLAYKMEKKALLKKQSTEEAKPIPAIFAEESPVSIDSGHFPVFKRVKSTMYNHRSKRYPKLPEHRRDLEIPDLFKTTKVGDEFLLWQSASRHILVFATGSNIRLLAAMRILGIDGTFKIVPQWYQQLFTIHAYVAGKLVPAVYCLCTGKDIGTYGYIFQALINKAAVLRVNLNPETIICDLKTALIPPVQGYLPNTRAVRRKVGELGLKTRYRQHEETKRKIRMLLATAFLPVPQVDTGVSLLEAGTTGTLAALFQYFRQEWMTDERLPLWNDIVWHNRLNRKPAKGHNGLYELLQILIAEQGIMGTLIQQVLSGNATVGDLRRVNSVYAEKQEVVAQYTEEYNNGRRTLEQKSLQSETYEHWVCRRAKRGCRGSIYSNLDVDAILNSAPHADDCAPDNDILYKMEKKTVLKRRAAKEMKTVPQIYHEEASSASADLQTAGLFPTYKSVKTAMYSKRAQRFPRLPPTRQQLEIPPHWRITKSGRRFLLYKENLNILSDHSVWSMDGTFKIVPEWYQQLSPSMFLLRAAVLGVVLLPQTIICDFETALIPAVRIQGCYFHFCQAVPILEFIHEAAKKKTVKMLLAEAFLPFPEVPAAVDLLGRNVTGSDAALFGYFREEWMTFNRMPLWNVYNVQIRTNNHLEGWHFKVNQQARKHHLSFYELLQLLIDEQS</sequence>
<protein>
    <recommendedName>
        <fullName evidence="3">MULE transposase domain-containing protein</fullName>
    </recommendedName>
</protein>
<dbReference type="AlphaFoldDB" id="A0A0V1MBH7"/>
<proteinExistence type="predicted"/>
<organism evidence="1 2">
    <name type="scientific">Trichinella papuae</name>
    <dbReference type="NCBI Taxonomy" id="268474"/>
    <lineage>
        <taxon>Eukaryota</taxon>
        <taxon>Metazoa</taxon>
        <taxon>Ecdysozoa</taxon>
        <taxon>Nematoda</taxon>
        <taxon>Enoplea</taxon>
        <taxon>Dorylaimia</taxon>
        <taxon>Trichinellida</taxon>
        <taxon>Trichinellidae</taxon>
        <taxon>Trichinella</taxon>
    </lineage>
</organism>
<reference evidence="1 2" key="1">
    <citation type="submission" date="2015-01" db="EMBL/GenBank/DDBJ databases">
        <title>Evolution of Trichinella species and genotypes.</title>
        <authorList>
            <person name="Korhonen P.K."/>
            <person name="Edoardo P."/>
            <person name="Giuseppe L.R."/>
            <person name="Gasser R.B."/>
        </authorList>
    </citation>
    <scope>NUCLEOTIDE SEQUENCE [LARGE SCALE GENOMIC DNA]</scope>
    <source>
        <strain evidence="1">ISS1980</strain>
    </source>
</reference>
<dbReference type="STRING" id="268474.A0A0V1MBH7"/>
<gene>
    <name evidence="1" type="ORF">T10_953</name>
</gene>
<dbReference type="EMBL" id="JYDO01000146">
    <property type="protein sequence ID" value="KRZ69081.1"/>
    <property type="molecule type" value="Genomic_DNA"/>
</dbReference>
<accession>A0A0V1MBH7</accession>
<name>A0A0V1MBH7_9BILA</name>
<dbReference type="OrthoDB" id="5918856at2759"/>
<dbReference type="Proteomes" id="UP000054843">
    <property type="component" value="Unassembled WGS sequence"/>
</dbReference>
<dbReference type="PANTHER" id="PTHR47160">
    <property type="entry name" value="PUTATIVE-RELATED"/>
    <property type="match status" value="1"/>
</dbReference>
<keyword evidence="2" id="KW-1185">Reference proteome</keyword>
<evidence type="ECO:0000313" key="1">
    <source>
        <dbReference type="EMBL" id="KRZ69081.1"/>
    </source>
</evidence>
<evidence type="ECO:0008006" key="3">
    <source>
        <dbReference type="Google" id="ProtNLM"/>
    </source>
</evidence>
<comment type="caution">
    <text evidence="1">The sequence shown here is derived from an EMBL/GenBank/DDBJ whole genome shotgun (WGS) entry which is preliminary data.</text>
</comment>
<dbReference type="PANTHER" id="PTHR47160:SF8">
    <property type="entry name" value="MULE TRANSPOSASE DOMAIN-CONTAINING PROTEIN"/>
    <property type="match status" value="1"/>
</dbReference>
<evidence type="ECO:0000313" key="2">
    <source>
        <dbReference type="Proteomes" id="UP000054843"/>
    </source>
</evidence>